<gene>
    <name evidence="2" type="ORF">JTE90_013392</name>
</gene>
<feature type="compositionally biased region" description="Polar residues" evidence="1">
    <location>
        <begin position="154"/>
        <end position="172"/>
    </location>
</feature>
<evidence type="ECO:0000313" key="3">
    <source>
        <dbReference type="Proteomes" id="UP000827092"/>
    </source>
</evidence>
<dbReference type="EMBL" id="JAFNEN010000948">
    <property type="protein sequence ID" value="KAG8175842.1"/>
    <property type="molecule type" value="Genomic_DNA"/>
</dbReference>
<dbReference type="AlphaFoldDB" id="A0AAV6TUR0"/>
<organism evidence="2 3">
    <name type="scientific">Oedothorax gibbosus</name>
    <dbReference type="NCBI Taxonomy" id="931172"/>
    <lineage>
        <taxon>Eukaryota</taxon>
        <taxon>Metazoa</taxon>
        <taxon>Ecdysozoa</taxon>
        <taxon>Arthropoda</taxon>
        <taxon>Chelicerata</taxon>
        <taxon>Arachnida</taxon>
        <taxon>Araneae</taxon>
        <taxon>Araneomorphae</taxon>
        <taxon>Entelegynae</taxon>
        <taxon>Araneoidea</taxon>
        <taxon>Linyphiidae</taxon>
        <taxon>Erigoninae</taxon>
        <taxon>Oedothorax</taxon>
    </lineage>
</organism>
<sequence>MAVETDETTSDRINDLGCQFLLAKDYPTAREILLSLRVFDPSCMLLRKAIGMAMDTFDRDWISKLQDPPKLTPIRISTKGKSTPKARAKATGGAAADPKANLVATTSNARKTSRAAFLDKGRSSPQMAALSISDHIQVRAPPSTRGATPPLVNLPSTSFQTSSNPYTPNPVAQESGPELNDDESEIGILSPTPTNLYSPPPTPFVPLCLVPNGTQTG</sequence>
<keyword evidence="3" id="KW-1185">Reference proteome</keyword>
<feature type="region of interest" description="Disordered" evidence="1">
    <location>
        <begin position="75"/>
        <end position="99"/>
    </location>
</feature>
<reference evidence="2 3" key="1">
    <citation type="journal article" date="2022" name="Nat. Ecol. Evol.">
        <title>A masculinizing supergene underlies an exaggerated male reproductive morph in a spider.</title>
        <authorList>
            <person name="Hendrickx F."/>
            <person name="De Corte Z."/>
            <person name="Sonet G."/>
            <person name="Van Belleghem S.M."/>
            <person name="Kostlbacher S."/>
            <person name="Vangestel C."/>
        </authorList>
    </citation>
    <scope>NUCLEOTIDE SEQUENCE [LARGE SCALE GENOMIC DNA]</scope>
    <source>
        <strain evidence="2">W744_W776</strain>
    </source>
</reference>
<name>A0AAV6TUR0_9ARAC</name>
<comment type="caution">
    <text evidence="2">The sequence shown here is derived from an EMBL/GenBank/DDBJ whole genome shotgun (WGS) entry which is preliminary data.</text>
</comment>
<feature type="compositionally biased region" description="Low complexity" evidence="1">
    <location>
        <begin position="89"/>
        <end position="99"/>
    </location>
</feature>
<accession>A0AAV6TUR0</accession>
<feature type="region of interest" description="Disordered" evidence="1">
    <location>
        <begin position="140"/>
        <end position="217"/>
    </location>
</feature>
<evidence type="ECO:0000256" key="1">
    <source>
        <dbReference type="SAM" id="MobiDB-lite"/>
    </source>
</evidence>
<proteinExistence type="predicted"/>
<protein>
    <submittedName>
        <fullName evidence="2">Uncharacterized protein</fullName>
    </submittedName>
</protein>
<dbReference type="Proteomes" id="UP000827092">
    <property type="component" value="Unassembled WGS sequence"/>
</dbReference>
<evidence type="ECO:0000313" key="2">
    <source>
        <dbReference type="EMBL" id="KAG8175842.1"/>
    </source>
</evidence>